<sequence>MPLSLFPSLRSLLLRRAALPVSLAAAAAAMPVPLDLARLDASEALALIRKDEVTVTQYVQALISRIEERDPIVRAWAYFDPAYALEQAKALDALPREKRGPLHGLPVGVKDIMLTKDMPTQYRSPIYSSKVPIGMDSAPVMTLRAQGALMLGKTTTTEFATCHTGCETVNPHDTSRTPGGSSSGSGAAVADFQVPVALGTQTGGSVIRPASFNGIYGLKPTWNAISREGVKIYSLTCDTVGFFSRSIADLQLLTSAFQIRDDIPPPSAPLSLKGAKFGFVKTCVWPRATEGTVKAFGKAKELLEAEGAVVEEVELPKEFDEVPRLYQYVLSSEGRSAFLGDYLLNPSKLDPLIVSHSRNDLHVTRKKHLEGYDKIAALRPIIDEIASRYDALVTPSTTDEAPVLVEPERHTGEAVFNLIWTILHVPVLNLPGFAGPAGCPLGLSLVAPRFEDERLLHVGAAVGRVFAAKGGWASAL</sequence>
<accession>A0A061ANC5</accession>
<keyword evidence="1" id="KW-0732">Signal</keyword>
<feature type="domain" description="Amidase" evidence="2">
    <location>
        <begin position="58"/>
        <end position="456"/>
    </location>
</feature>
<dbReference type="InterPro" id="IPR023631">
    <property type="entry name" value="Amidase_dom"/>
</dbReference>
<dbReference type="AlphaFoldDB" id="A0A061ANC5"/>
<feature type="signal peptide" evidence="1">
    <location>
        <begin position="1"/>
        <end position="29"/>
    </location>
</feature>
<name>A0A061ANC5_RHOTO</name>
<dbReference type="InterPro" id="IPR000120">
    <property type="entry name" value="Amidase"/>
</dbReference>
<feature type="chain" id="PRO_5001593564" evidence="1">
    <location>
        <begin position="30"/>
        <end position="476"/>
    </location>
</feature>
<evidence type="ECO:0000313" key="3">
    <source>
        <dbReference type="EMBL" id="CDR39101.1"/>
    </source>
</evidence>
<dbReference type="OrthoDB" id="5423360at2759"/>
<dbReference type="SUPFAM" id="SSF75304">
    <property type="entry name" value="Amidase signature (AS) enzymes"/>
    <property type="match status" value="1"/>
</dbReference>
<dbReference type="PANTHER" id="PTHR11895:SF7">
    <property type="entry name" value="GLUTAMYL-TRNA(GLN) AMIDOTRANSFERASE SUBUNIT A, MITOCHONDRIAL"/>
    <property type="match status" value="1"/>
</dbReference>
<dbReference type="GO" id="GO:0003824">
    <property type="term" value="F:catalytic activity"/>
    <property type="evidence" value="ECO:0007669"/>
    <property type="project" value="InterPro"/>
</dbReference>
<dbReference type="PANTHER" id="PTHR11895">
    <property type="entry name" value="TRANSAMIDASE"/>
    <property type="match status" value="1"/>
</dbReference>
<evidence type="ECO:0000256" key="1">
    <source>
        <dbReference type="SAM" id="SignalP"/>
    </source>
</evidence>
<proteinExistence type="predicted"/>
<reference evidence="3" key="1">
    <citation type="journal article" date="2014" name="Genome Announc.">
        <title>Draft genome sequence of Rhodosporidium toruloides CECT1137, an oleaginous yeast of biotechnological interest.</title>
        <authorList>
            <person name="Morin N."/>
            <person name="Calcas X."/>
            <person name="Devillers H."/>
            <person name="Durrens P."/>
            <person name="Sherman D.J."/>
            <person name="Nicaud J.-M."/>
            <person name="Neuveglise C."/>
        </authorList>
    </citation>
    <scope>NUCLEOTIDE SEQUENCE</scope>
    <source>
        <strain evidence="3">CECT1137</strain>
    </source>
</reference>
<dbReference type="EMBL" id="LK052939">
    <property type="protein sequence ID" value="CDR39101.1"/>
    <property type="molecule type" value="Genomic_DNA"/>
</dbReference>
<protein>
    <submittedName>
        <fullName evidence="3">RHTO0S04e01310g1_1</fullName>
    </submittedName>
</protein>
<gene>
    <name evidence="3" type="ORF">RHTO0S_04e01310g</name>
</gene>
<dbReference type="Pfam" id="PF01425">
    <property type="entry name" value="Amidase"/>
    <property type="match status" value="1"/>
</dbReference>
<dbReference type="Gene3D" id="3.90.1300.10">
    <property type="entry name" value="Amidase signature (AS) domain"/>
    <property type="match status" value="1"/>
</dbReference>
<dbReference type="InterPro" id="IPR036928">
    <property type="entry name" value="AS_sf"/>
</dbReference>
<organism evidence="3">
    <name type="scientific">Rhodotorula toruloides</name>
    <name type="common">Yeast</name>
    <name type="synonym">Rhodosporidium toruloides</name>
    <dbReference type="NCBI Taxonomy" id="5286"/>
    <lineage>
        <taxon>Eukaryota</taxon>
        <taxon>Fungi</taxon>
        <taxon>Dikarya</taxon>
        <taxon>Basidiomycota</taxon>
        <taxon>Pucciniomycotina</taxon>
        <taxon>Microbotryomycetes</taxon>
        <taxon>Sporidiobolales</taxon>
        <taxon>Sporidiobolaceae</taxon>
        <taxon>Rhodotorula</taxon>
    </lineage>
</organism>
<evidence type="ECO:0000259" key="2">
    <source>
        <dbReference type="Pfam" id="PF01425"/>
    </source>
</evidence>